<evidence type="ECO:0000256" key="2">
    <source>
        <dbReference type="SAM" id="MobiDB-lite"/>
    </source>
</evidence>
<dbReference type="InterPro" id="IPR028994">
    <property type="entry name" value="Integrin_alpha_N"/>
</dbReference>
<feature type="region of interest" description="Disordered" evidence="2">
    <location>
        <begin position="1716"/>
        <end position="1740"/>
    </location>
</feature>
<gene>
    <name evidence="4" type="ORF">BGE01nite_14330</name>
</gene>
<dbReference type="OrthoDB" id="181019at2"/>
<feature type="signal peptide" evidence="3">
    <location>
        <begin position="1"/>
        <end position="19"/>
    </location>
</feature>
<sequence>MNRLSRLFTLLLCLSSVHAADTTPPTLNVQHTWMEKIGGITHFKMLLDPRDETGFAALAGIEFRSKLNSTAALPDSTPWNAYPWIRGQPFDIPFNCTSVVFELRARDAAGNVSPLQRRTFASPFPYSTPPNTMAKFGGKFAYPGNAIACVGLFGANFDGVGIGDDIVQIDRVSGEVRVRRQPGGSTFAAEDSIFLTGNSVTDSAMADFDGDGRPDLAVVVDGTLKVMHNDGLNVSNALTFTTAEPTGMSTLAYTSVVSCAVADVTGEGKPDIIITGTANDPMAGAVTRIAVLVNNDQNNLTSANYANAGPSTSPGQVRLGDVNGDGWTDAVMVDPANQKLVTFRNKTNGSFGSADEVDESLRPREVSTGHMFEPITARALAVGDVTGDGRADAVAMMHWFVSTNIDDRDDTRDHQMWQLFDALPDGSLHVNPMYEVGVGPRAVTPTDFNSDVLLQDLDGDRFPEIIVTSKFEPMPPGGSRAGGIRAYKLTCQLSPTNTLQSFDLEQTVYATDAGNPHRLAPGRFSGNQRPDILLANASNPQLQWLFSNYTPLSKPTDIAGGATTDSDATGVAGSNGIYSYTEYPGGGIGYSITCVNNTSSPLAGVTLESTLPAEFILQSNDLNAVVSGTGAARVIRWTTDVPADSAVVRNFRVNLSTTTKTPSFSPKIQLKQGTKVLISAYMPLVKLGAVNFTAIPDSPGQLWIFSYKPASVPPNSTVTVQASPDGMNWLPIPSGQMSEEVSPTPKFSLITTTIPDGSRYFRAAVFSEAEGFKYSSVFNTFLPPTTALKITTKSPPKTGQTWTFAATQTSTAANVQVRFQSTLTPDDEYTWTDLPAYAETARSGNTWTSNTYNIPSGNRYFRAISSAPGWVDSISGQAGPYNVQQSSPQLPYFTYYHIDFKSPIRHGDSAAFMASCPAVFGLKVRFQSRPAGSDDNAWTDLTDGQTTVSGTKWTFMSKYLPVGNRDWRAVASAPGYNDNTQRITGKVVSEALYTFEVLPAPLPQMATVFAPFNMPEDGSVQRNNVNFNIGIDLLDFNGVQRVFLLAGPPNGVYKEVPGVVFTHLGGVSYIAPVKFTGTGDLYLCIGCTDGYSPSQTKYSTSVRITIGSGTGSSFGPVITAPAGTPTHPTKTALGSVLIKARIGDDAQVWRAFVHRMTSDGQFLHTVGEMKRGSTANPSDFTCTDGALDAGQYFYRVVAQDYENHETVGATFGPVTLTAPAPPPGPIYLNVVSSSQHVQPKLPKTNPNYPYIPYATSGTVTFDYSGLPAGTTYFLAYRVDRTSDDAYITLPVTKTTGSATISSPEWDEETYGLQGPGEYQIIAVNSGNELTIGSGDNTFRVGRSWNQPDSFTELDYGLYWFKDVNNGLKGFDSSQRDDYFDPDKPTVIYVHGWQSGEVKLRRRESWKRQDPFKDSTTYNMCQYWKKQGYNVGMFNWNQFADASLLESQANIYYIASEPDMPAGHSMFFETANTYDAWTKQPESTRRYRRSGKGGSIENKTVCDLLLAELSRCMGGYVPTSNKEFRMIGHSLGTQLVGRTCDVIRENPGWGIPLPTRISLLELAQIHGLDPRGLNINDLQYGYISRLKAAGVAIDCYQSTDLQSLLGINLSFVGNIHDMCAYSRWRPDFITPINWSLDIFNKSVGPGGVFVKSHNELVRWYMHTFNYPASTFEAWTYRGLNLFAKDQRVGNALTASTSNAAVRALMNGNYWFEQSGGGGNSKVNGKATQDLLDDEWERKGSP</sequence>
<dbReference type="PANTHER" id="PTHR45460:SF2">
    <property type="entry name" value="ALPHA 1,3 GLUCANASE, GH71 FAMILY (EUROFUNG)"/>
    <property type="match status" value="1"/>
</dbReference>
<protein>
    <recommendedName>
        <fullName evidence="6">Fibronectin type-III domain-containing protein</fullName>
    </recommendedName>
</protein>
<reference evidence="4 5" key="1">
    <citation type="submission" date="2019-07" db="EMBL/GenBank/DDBJ databases">
        <title>Whole genome shotgun sequence of Brevifollis gellanilyticus NBRC 108608.</title>
        <authorList>
            <person name="Hosoyama A."/>
            <person name="Uohara A."/>
            <person name="Ohji S."/>
            <person name="Ichikawa N."/>
        </authorList>
    </citation>
    <scope>NUCLEOTIDE SEQUENCE [LARGE SCALE GENOMIC DNA]</scope>
    <source>
        <strain evidence="4 5">NBRC 108608</strain>
    </source>
</reference>
<evidence type="ECO:0008006" key="6">
    <source>
        <dbReference type="Google" id="ProtNLM"/>
    </source>
</evidence>
<comment type="caution">
    <text evidence="4">The sequence shown here is derived from an EMBL/GenBank/DDBJ whole genome shotgun (WGS) entry which is preliminary data.</text>
</comment>
<dbReference type="InterPro" id="IPR013517">
    <property type="entry name" value="FG-GAP"/>
</dbReference>
<evidence type="ECO:0000256" key="3">
    <source>
        <dbReference type="SAM" id="SignalP"/>
    </source>
</evidence>
<dbReference type="SUPFAM" id="SSF69318">
    <property type="entry name" value="Integrin alpha N-terminal domain"/>
    <property type="match status" value="1"/>
</dbReference>
<dbReference type="Proteomes" id="UP000321577">
    <property type="component" value="Unassembled WGS sequence"/>
</dbReference>
<dbReference type="Gene3D" id="2.130.10.130">
    <property type="entry name" value="Integrin alpha, N-terminal"/>
    <property type="match status" value="1"/>
</dbReference>
<keyword evidence="1 3" id="KW-0732">Signal</keyword>
<evidence type="ECO:0000313" key="4">
    <source>
        <dbReference type="EMBL" id="GEP42142.1"/>
    </source>
</evidence>
<evidence type="ECO:0000313" key="5">
    <source>
        <dbReference type="Proteomes" id="UP000321577"/>
    </source>
</evidence>
<proteinExistence type="predicted"/>
<keyword evidence="5" id="KW-1185">Reference proteome</keyword>
<dbReference type="PANTHER" id="PTHR45460">
    <property type="entry name" value="SIMILAR TO CYSTEINE PROTEINASE"/>
    <property type="match status" value="1"/>
</dbReference>
<dbReference type="InterPro" id="IPR029058">
    <property type="entry name" value="AB_hydrolase_fold"/>
</dbReference>
<dbReference type="EMBL" id="BKAG01000007">
    <property type="protein sequence ID" value="GEP42142.1"/>
    <property type="molecule type" value="Genomic_DNA"/>
</dbReference>
<dbReference type="Gene3D" id="3.40.50.1820">
    <property type="entry name" value="alpha/beta hydrolase"/>
    <property type="match status" value="1"/>
</dbReference>
<evidence type="ECO:0000256" key="1">
    <source>
        <dbReference type="ARBA" id="ARBA00022729"/>
    </source>
</evidence>
<feature type="chain" id="PRO_5022071049" description="Fibronectin type-III domain-containing protein" evidence="3">
    <location>
        <begin position="20"/>
        <end position="1740"/>
    </location>
</feature>
<dbReference type="Pfam" id="PF13517">
    <property type="entry name" value="FG-GAP_3"/>
    <property type="match status" value="2"/>
</dbReference>
<name>A0A512M5Y1_9BACT</name>
<organism evidence="4 5">
    <name type="scientific">Brevifollis gellanilyticus</name>
    <dbReference type="NCBI Taxonomy" id="748831"/>
    <lineage>
        <taxon>Bacteria</taxon>
        <taxon>Pseudomonadati</taxon>
        <taxon>Verrucomicrobiota</taxon>
        <taxon>Verrucomicrobiia</taxon>
        <taxon>Verrucomicrobiales</taxon>
        <taxon>Verrucomicrobiaceae</taxon>
    </lineage>
</organism>
<dbReference type="RefSeq" id="WP_146849741.1">
    <property type="nucleotide sequence ID" value="NZ_BKAG01000007.1"/>
</dbReference>
<accession>A0A512M5Y1</accession>
<dbReference type="SUPFAM" id="SSF53474">
    <property type="entry name" value="alpha/beta-Hydrolases"/>
    <property type="match status" value="1"/>
</dbReference>